<keyword evidence="3" id="KW-1185">Reference proteome</keyword>
<dbReference type="Proteomes" id="UP000536509">
    <property type="component" value="Unassembled WGS sequence"/>
</dbReference>
<dbReference type="AlphaFoldDB" id="A0A7Y3R9G7"/>
<proteinExistence type="predicted"/>
<feature type="transmembrane region" description="Helical" evidence="1">
    <location>
        <begin position="55"/>
        <end position="74"/>
    </location>
</feature>
<keyword evidence="1" id="KW-0472">Membrane</keyword>
<reference evidence="2 3" key="1">
    <citation type="submission" date="2020-05" db="EMBL/GenBank/DDBJ databases">
        <title>Draft genome of Flavobacterium sp. IMCC34852.</title>
        <authorList>
            <person name="Song J."/>
            <person name="Cho J.-C."/>
        </authorList>
    </citation>
    <scope>NUCLEOTIDE SEQUENCE [LARGE SCALE GENOMIC DNA]</scope>
    <source>
        <strain evidence="2 3">IMCC34852</strain>
    </source>
</reference>
<comment type="caution">
    <text evidence="2">The sequence shown here is derived from an EMBL/GenBank/DDBJ whole genome shotgun (WGS) entry which is preliminary data.</text>
</comment>
<sequence length="77" mass="9031">MLLVKYIQDESTKTLIFYIIVSIVIGFLISKWIISNRKKAEEENEYYHFLSDYRLYGALIILLIGFVATVAELLKRV</sequence>
<feature type="transmembrane region" description="Helical" evidence="1">
    <location>
        <begin position="15"/>
        <end position="34"/>
    </location>
</feature>
<dbReference type="RefSeq" id="WP_171222545.1">
    <property type="nucleotide sequence ID" value="NZ_CP121446.1"/>
</dbReference>
<evidence type="ECO:0000313" key="3">
    <source>
        <dbReference type="Proteomes" id="UP000536509"/>
    </source>
</evidence>
<evidence type="ECO:0000256" key="1">
    <source>
        <dbReference type="SAM" id="Phobius"/>
    </source>
</evidence>
<keyword evidence="1" id="KW-0812">Transmembrane</keyword>
<keyword evidence="1" id="KW-1133">Transmembrane helix</keyword>
<evidence type="ECO:0000313" key="2">
    <source>
        <dbReference type="EMBL" id="NNT72369.1"/>
    </source>
</evidence>
<name>A0A7Y3R9G7_9FLAO</name>
<gene>
    <name evidence="2" type="ORF">HKT18_09100</name>
</gene>
<protein>
    <submittedName>
        <fullName evidence="2">Uncharacterized protein</fullName>
    </submittedName>
</protein>
<organism evidence="2 3">
    <name type="scientific">Flavobacterium rivulicola</name>
    <dbReference type="NCBI Taxonomy" id="2732161"/>
    <lineage>
        <taxon>Bacteria</taxon>
        <taxon>Pseudomonadati</taxon>
        <taxon>Bacteroidota</taxon>
        <taxon>Flavobacteriia</taxon>
        <taxon>Flavobacteriales</taxon>
        <taxon>Flavobacteriaceae</taxon>
        <taxon>Flavobacterium</taxon>
    </lineage>
</organism>
<dbReference type="EMBL" id="JABEVX010000004">
    <property type="protein sequence ID" value="NNT72369.1"/>
    <property type="molecule type" value="Genomic_DNA"/>
</dbReference>
<accession>A0A7Y3R9G7</accession>